<evidence type="ECO:0008006" key="3">
    <source>
        <dbReference type="Google" id="ProtNLM"/>
    </source>
</evidence>
<dbReference type="SUPFAM" id="SSF52540">
    <property type="entry name" value="P-loop containing nucleoside triphosphate hydrolases"/>
    <property type="match status" value="1"/>
</dbReference>
<reference evidence="2" key="1">
    <citation type="submission" date="2020-06" db="EMBL/GenBank/DDBJ databases">
        <title>A chromosome-scale genome assembly of Talaromyces rugulosus W13939.</title>
        <authorList>
            <person name="Wang B."/>
            <person name="Guo L."/>
            <person name="Ye K."/>
            <person name="Wang L."/>
        </authorList>
    </citation>
    <scope>NUCLEOTIDE SEQUENCE [LARGE SCALE GENOMIC DNA]</scope>
    <source>
        <strain evidence="2">W13939</strain>
    </source>
</reference>
<sequence>MSSSPVVTSIKQVESLIFDNHDDPRPVVIMTCGLAGSGKSTFSHTLVRNHPTLTRLSIDAYIHAHHGLYKIDYPDEKYEPYQIEAESSLRQRLENTLRSSAQRDGSPPPYVLLDFSFAFKETRDEWKNLIEQGGGRWILVYIDVEFDEIRRRVRERNHQREIGARKNDADAAYDVTEEILEMYIQGFERPVGEGEIILKL</sequence>
<protein>
    <recommendedName>
        <fullName evidence="3">Zeta toxin domain-containing protein</fullName>
    </recommendedName>
</protein>
<keyword evidence="2" id="KW-1185">Reference proteome</keyword>
<organism evidence="1 2">
    <name type="scientific">Talaromyces rugulosus</name>
    <name type="common">Penicillium rugulosum</name>
    <dbReference type="NCBI Taxonomy" id="121627"/>
    <lineage>
        <taxon>Eukaryota</taxon>
        <taxon>Fungi</taxon>
        <taxon>Dikarya</taxon>
        <taxon>Ascomycota</taxon>
        <taxon>Pezizomycotina</taxon>
        <taxon>Eurotiomycetes</taxon>
        <taxon>Eurotiomycetidae</taxon>
        <taxon>Eurotiales</taxon>
        <taxon>Trichocomaceae</taxon>
        <taxon>Talaromyces</taxon>
        <taxon>Talaromyces sect. Islandici</taxon>
    </lineage>
</organism>
<name>A0A7H8QLW0_TALRU</name>
<proteinExistence type="predicted"/>
<gene>
    <name evidence="1" type="ORF">TRUGW13939_01237</name>
</gene>
<dbReference type="Pfam" id="PF13671">
    <property type="entry name" value="AAA_33"/>
    <property type="match status" value="1"/>
</dbReference>
<dbReference type="AlphaFoldDB" id="A0A7H8QLW0"/>
<dbReference type="GeneID" id="55988750"/>
<evidence type="ECO:0000313" key="1">
    <source>
        <dbReference type="EMBL" id="QKX54153.1"/>
    </source>
</evidence>
<dbReference type="KEGG" id="trg:TRUGW13939_01237"/>
<dbReference type="RefSeq" id="XP_035340332.1">
    <property type="nucleotide sequence ID" value="XM_035484439.1"/>
</dbReference>
<dbReference type="Gene3D" id="3.40.50.300">
    <property type="entry name" value="P-loop containing nucleotide triphosphate hydrolases"/>
    <property type="match status" value="1"/>
</dbReference>
<accession>A0A7H8QLW0</accession>
<dbReference type="OrthoDB" id="3512845at2759"/>
<dbReference type="Proteomes" id="UP000509510">
    <property type="component" value="Chromosome I"/>
</dbReference>
<dbReference type="EMBL" id="CP055898">
    <property type="protein sequence ID" value="QKX54153.1"/>
    <property type="molecule type" value="Genomic_DNA"/>
</dbReference>
<evidence type="ECO:0000313" key="2">
    <source>
        <dbReference type="Proteomes" id="UP000509510"/>
    </source>
</evidence>
<dbReference type="InterPro" id="IPR027417">
    <property type="entry name" value="P-loop_NTPase"/>
</dbReference>